<evidence type="ECO:0000259" key="6">
    <source>
        <dbReference type="Pfam" id="PF13361"/>
    </source>
</evidence>
<dbReference type="AlphaFoldDB" id="D3ARI4"/>
<dbReference type="GO" id="GO:0000725">
    <property type="term" value="P:recombinational repair"/>
    <property type="evidence" value="ECO:0007669"/>
    <property type="project" value="TreeGrafter"/>
</dbReference>
<reference evidence="7 8" key="1">
    <citation type="submission" date="2010-01" db="EMBL/GenBank/DDBJ databases">
        <authorList>
            <person name="Weinstock G."/>
            <person name="Sodergren E."/>
            <person name="Clifton S."/>
            <person name="Fulton L."/>
            <person name="Fulton B."/>
            <person name="Courtney L."/>
            <person name="Fronick C."/>
            <person name="Harrison M."/>
            <person name="Strong C."/>
            <person name="Farmer C."/>
            <person name="Delahaunty K."/>
            <person name="Markovic C."/>
            <person name="Hall O."/>
            <person name="Minx P."/>
            <person name="Tomlinson C."/>
            <person name="Mitreva M."/>
            <person name="Nelson J."/>
            <person name="Hou S."/>
            <person name="Wollam A."/>
            <person name="Pepin K.H."/>
            <person name="Johnson M."/>
            <person name="Bhonagiri V."/>
            <person name="Nash W.E."/>
            <person name="Warren W."/>
            <person name="Chinwalla A."/>
            <person name="Mardis E.R."/>
            <person name="Wilson R.K."/>
        </authorList>
    </citation>
    <scope>NUCLEOTIDE SEQUENCE [LARGE SCALE GENOMIC DNA]</scope>
    <source>
        <strain evidence="7 8">DSM 13479</strain>
    </source>
</reference>
<protein>
    <recommendedName>
        <fullName evidence="6">UvrD-like helicase C-terminal domain-containing protein</fullName>
    </recommendedName>
</protein>
<dbReference type="SUPFAM" id="SSF52540">
    <property type="entry name" value="P-loop containing nucleoside triphosphate hydrolases"/>
    <property type="match status" value="1"/>
</dbReference>
<keyword evidence="4" id="KW-0067">ATP-binding</keyword>
<comment type="caution">
    <text evidence="7">The sequence shown here is derived from an EMBL/GenBank/DDBJ whole genome shotgun (WGS) entry which is preliminary data.</text>
</comment>
<dbReference type="Proteomes" id="UP000004968">
    <property type="component" value="Unassembled WGS sequence"/>
</dbReference>
<feature type="region of interest" description="Disordered" evidence="5">
    <location>
        <begin position="195"/>
        <end position="224"/>
    </location>
</feature>
<evidence type="ECO:0000256" key="3">
    <source>
        <dbReference type="ARBA" id="ARBA00022806"/>
    </source>
</evidence>
<dbReference type="PANTHER" id="PTHR11070:SF2">
    <property type="entry name" value="ATP-DEPENDENT DNA HELICASE SRS2"/>
    <property type="match status" value="1"/>
</dbReference>
<keyword evidence="3" id="KW-0347">Helicase</keyword>
<dbReference type="InterPro" id="IPR027417">
    <property type="entry name" value="P-loop_NTPase"/>
</dbReference>
<feature type="compositionally biased region" description="Basic and acidic residues" evidence="5">
    <location>
        <begin position="195"/>
        <end position="207"/>
    </location>
</feature>
<organism evidence="7 8">
    <name type="scientific">Hungatella hathewayi DSM 13479</name>
    <dbReference type="NCBI Taxonomy" id="566550"/>
    <lineage>
        <taxon>Bacteria</taxon>
        <taxon>Bacillati</taxon>
        <taxon>Bacillota</taxon>
        <taxon>Clostridia</taxon>
        <taxon>Lachnospirales</taxon>
        <taxon>Lachnospiraceae</taxon>
        <taxon>Hungatella</taxon>
    </lineage>
</organism>
<evidence type="ECO:0000256" key="2">
    <source>
        <dbReference type="ARBA" id="ARBA00022801"/>
    </source>
</evidence>
<dbReference type="GO" id="GO:0003677">
    <property type="term" value="F:DNA binding"/>
    <property type="evidence" value="ECO:0007669"/>
    <property type="project" value="InterPro"/>
</dbReference>
<dbReference type="InterPro" id="IPR014017">
    <property type="entry name" value="DNA_helicase_UvrD-like_C"/>
</dbReference>
<dbReference type="InterPro" id="IPR000212">
    <property type="entry name" value="DNA_helicase_UvrD/REP"/>
</dbReference>
<dbReference type="GO" id="GO:0005524">
    <property type="term" value="F:ATP binding"/>
    <property type="evidence" value="ECO:0007669"/>
    <property type="project" value="UniProtKB-KW"/>
</dbReference>
<proteinExistence type="predicted"/>
<evidence type="ECO:0000256" key="4">
    <source>
        <dbReference type="ARBA" id="ARBA00022840"/>
    </source>
</evidence>
<dbReference type="GO" id="GO:0016787">
    <property type="term" value="F:hydrolase activity"/>
    <property type="evidence" value="ECO:0007669"/>
    <property type="project" value="UniProtKB-KW"/>
</dbReference>
<feature type="domain" description="UvrD-like helicase C-terminal" evidence="6">
    <location>
        <begin position="91"/>
        <end position="181"/>
    </location>
</feature>
<dbReference type="CDD" id="cd18807">
    <property type="entry name" value="SF1_C_UvrD"/>
    <property type="match status" value="1"/>
</dbReference>
<keyword evidence="1" id="KW-0547">Nucleotide-binding</keyword>
<dbReference type="PANTHER" id="PTHR11070">
    <property type="entry name" value="UVRD / RECB / PCRA DNA HELICASE FAMILY MEMBER"/>
    <property type="match status" value="1"/>
</dbReference>
<keyword evidence="2" id="KW-0378">Hydrolase</keyword>
<evidence type="ECO:0000313" key="7">
    <source>
        <dbReference type="EMBL" id="EFC95574.1"/>
    </source>
</evidence>
<name>D3ARI4_9FIRM</name>
<gene>
    <name evidence="7" type="ORF">CLOSTHATH_06240</name>
</gene>
<dbReference type="Gene3D" id="3.40.50.300">
    <property type="entry name" value="P-loop containing nucleotide triphosphate hydrolases"/>
    <property type="match status" value="1"/>
</dbReference>
<sequence>MEPAVRGTICFFKALLNPEDRAARRLSLKLLWKLPEDGISEGIFDGMAETYRKKIKREKPQKVLEAWISDMNLQEEEGVAKLAAMSVFYKNMQEFLDNLTFGQESDLKRCGGKTYTSDSVTLMTLHGSKGLEFPVVLMCGVRKGLIPLESGRQEIDEAEERRLFYVGMTRAKEELILITSQEASPFLKDIPEDVTERENAGKQRDPGMGKQMSLFDFNTFSEGH</sequence>
<dbReference type="Pfam" id="PF13361">
    <property type="entry name" value="UvrD_C"/>
    <property type="match status" value="1"/>
</dbReference>
<dbReference type="GO" id="GO:0043138">
    <property type="term" value="F:3'-5' DNA helicase activity"/>
    <property type="evidence" value="ECO:0007669"/>
    <property type="project" value="TreeGrafter"/>
</dbReference>
<dbReference type="Gene3D" id="1.10.486.10">
    <property type="entry name" value="PCRA, domain 4"/>
    <property type="match status" value="1"/>
</dbReference>
<evidence type="ECO:0000313" key="8">
    <source>
        <dbReference type="Proteomes" id="UP000004968"/>
    </source>
</evidence>
<evidence type="ECO:0000256" key="5">
    <source>
        <dbReference type="SAM" id="MobiDB-lite"/>
    </source>
</evidence>
<accession>D3ARI4</accession>
<dbReference type="HOGENOM" id="CLU_107539_0_0_9"/>
<evidence type="ECO:0000256" key="1">
    <source>
        <dbReference type="ARBA" id="ARBA00022741"/>
    </source>
</evidence>
<dbReference type="EMBL" id="ACIO01000724">
    <property type="protein sequence ID" value="EFC95574.1"/>
    <property type="molecule type" value="Genomic_DNA"/>
</dbReference>